<name>A0AAW1G376_ZOAVI</name>
<protein>
    <recommendedName>
        <fullName evidence="4">Secreted protein</fullName>
    </recommendedName>
</protein>
<keyword evidence="1" id="KW-0732">Signal</keyword>
<proteinExistence type="predicted"/>
<sequence>MCVHLLPAAVCCPASMCCAQPKPTARRAAALQVHCDGRTEKQPNGIFHSLSVGDIFMDGMRVDFYSSSLAEESRRVMAVMGGWRGERDGGEE</sequence>
<dbReference type="AlphaFoldDB" id="A0AAW1G376"/>
<accession>A0AAW1G376</accession>
<keyword evidence="3" id="KW-1185">Reference proteome</keyword>
<dbReference type="Proteomes" id="UP001488805">
    <property type="component" value="Unassembled WGS sequence"/>
</dbReference>
<organism evidence="2 3">
    <name type="scientific">Zoarces viviparus</name>
    <name type="common">Viviparous eelpout</name>
    <name type="synonym">Blennius viviparus</name>
    <dbReference type="NCBI Taxonomy" id="48416"/>
    <lineage>
        <taxon>Eukaryota</taxon>
        <taxon>Metazoa</taxon>
        <taxon>Chordata</taxon>
        <taxon>Craniata</taxon>
        <taxon>Vertebrata</taxon>
        <taxon>Euteleostomi</taxon>
        <taxon>Actinopterygii</taxon>
        <taxon>Neopterygii</taxon>
        <taxon>Teleostei</taxon>
        <taxon>Neoteleostei</taxon>
        <taxon>Acanthomorphata</taxon>
        <taxon>Eupercaria</taxon>
        <taxon>Perciformes</taxon>
        <taxon>Cottioidei</taxon>
        <taxon>Zoarcales</taxon>
        <taxon>Zoarcidae</taxon>
        <taxon>Zoarcinae</taxon>
        <taxon>Zoarces</taxon>
    </lineage>
</organism>
<evidence type="ECO:0008006" key="4">
    <source>
        <dbReference type="Google" id="ProtNLM"/>
    </source>
</evidence>
<evidence type="ECO:0000313" key="2">
    <source>
        <dbReference type="EMBL" id="KAK9541243.1"/>
    </source>
</evidence>
<comment type="caution">
    <text evidence="2">The sequence shown here is derived from an EMBL/GenBank/DDBJ whole genome shotgun (WGS) entry which is preliminary data.</text>
</comment>
<gene>
    <name evidence="2" type="ORF">VZT92_001303</name>
</gene>
<evidence type="ECO:0000313" key="3">
    <source>
        <dbReference type="Proteomes" id="UP001488805"/>
    </source>
</evidence>
<feature type="signal peptide" evidence="1">
    <location>
        <begin position="1"/>
        <end position="19"/>
    </location>
</feature>
<reference evidence="2 3" key="1">
    <citation type="journal article" date="2024" name="Genome Biol. Evol.">
        <title>Chromosome-level genome assembly of the viviparous eelpout Zoarces viviparus.</title>
        <authorList>
            <person name="Fuhrmann N."/>
            <person name="Brasseur M.V."/>
            <person name="Bakowski C.E."/>
            <person name="Podsiadlowski L."/>
            <person name="Prost S."/>
            <person name="Krehenwinkel H."/>
            <person name="Mayer C."/>
        </authorList>
    </citation>
    <scope>NUCLEOTIDE SEQUENCE [LARGE SCALE GENOMIC DNA]</scope>
    <source>
        <strain evidence="2">NO-MEL_2022_Ind0_liver</strain>
    </source>
</reference>
<feature type="chain" id="PRO_5043463645" description="Secreted protein" evidence="1">
    <location>
        <begin position="20"/>
        <end position="92"/>
    </location>
</feature>
<evidence type="ECO:0000256" key="1">
    <source>
        <dbReference type="SAM" id="SignalP"/>
    </source>
</evidence>
<dbReference type="EMBL" id="JBCEZU010000002">
    <property type="protein sequence ID" value="KAK9541243.1"/>
    <property type="molecule type" value="Genomic_DNA"/>
</dbReference>